<dbReference type="GO" id="GO:0072669">
    <property type="term" value="C:tRNA-splicing ligase complex"/>
    <property type="evidence" value="ECO:0007669"/>
    <property type="project" value="InterPro"/>
</dbReference>
<dbReference type="GeneTree" id="ENSGT00390000007488"/>
<dbReference type="OrthoDB" id="10071059at2759"/>
<name>A0A8C9MI59_SERCA</name>
<evidence type="ECO:0000256" key="1">
    <source>
        <dbReference type="ARBA" id="ARBA00004123"/>
    </source>
</evidence>
<sequence>MILVSLFQLRIFCDSVGFCVFSLTRLPGGAMPPRQGALSAPLSRLLPPLSAAARSGPAAPFRPRCPVPAPLQPVPAPLRAVTPPRRAAALETRFPPRAGLWESGKGRRGKKMAAQGRAGAGGGGGEEECGSGRSESEVLLLHPELLSKEFLRLTLEQKNILGENDVKMDKDGLTDLYIQHAIPLPQRDLPKSRWGRMMEKKRQQNDLKSEKKSVTTVEGLRKRPLIVFDGNSTSTSIKVKKTENGAADRLKPPPVGSTTNTVRRLSAPSNASTYLSASSLSEDAKLGIRNNEAQQNNVSKTDSSVLTGLKVYPLSPIAGATVVKLKRSVPKEESDLPNDLKPSEAKKKIQHVTWP</sequence>
<keyword evidence="6" id="KW-0732">Signal</keyword>
<reference evidence="7" key="1">
    <citation type="submission" date="2025-08" db="UniProtKB">
        <authorList>
            <consortium name="Ensembl"/>
        </authorList>
    </citation>
    <scope>IDENTIFICATION</scope>
</reference>
<accession>A0A8C9MI59</accession>
<dbReference type="GO" id="GO:0005634">
    <property type="term" value="C:nucleus"/>
    <property type="evidence" value="ECO:0007669"/>
    <property type="project" value="UniProtKB-SubCell"/>
</dbReference>
<evidence type="ECO:0000256" key="5">
    <source>
        <dbReference type="SAM" id="MobiDB-lite"/>
    </source>
</evidence>
<reference evidence="7" key="2">
    <citation type="submission" date="2025-09" db="UniProtKB">
        <authorList>
            <consortium name="Ensembl"/>
        </authorList>
    </citation>
    <scope>IDENTIFICATION</scope>
</reference>
<evidence type="ECO:0000256" key="2">
    <source>
        <dbReference type="ARBA" id="ARBA00007855"/>
    </source>
</evidence>
<evidence type="ECO:0000313" key="8">
    <source>
        <dbReference type="Proteomes" id="UP000694409"/>
    </source>
</evidence>
<evidence type="ECO:0000256" key="6">
    <source>
        <dbReference type="SAM" id="SignalP"/>
    </source>
</evidence>
<gene>
    <name evidence="7" type="primary">C2orf49</name>
</gene>
<feature type="region of interest" description="Disordered" evidence="5">
    <location>
        <begin position="328"/>
        <end position="355"/>
    </location>
</feature>
<evidence type="ECO:0000256" key="3">
    <source>
        <dbReference type="ARBA" id="ARBA00015134"/>
    </source>
</evidence>
<keyword evidence="8" id="KW-1185">Reference proteome</keyword>
<comment type="similarity">
    <text evidence="2">Belongs to the ashwin family.</text>
</comment>
<feature type="region of interest" description="Disordered" evidence="5">
    <location>
        <begin position="98"/>
        <end position="131"/>
    </location>
</feature>
<evidence type="ECO:0000256" key="4">
    <source>
        <dbReference type="ARBA" id="ARBA00023242"/>
    </source>
</evidence>
<dbReference type="PANTHER" id="PTHR28359">
    <property type="entry name" value="ASHWIN"/>
    <property type="match status" value="1"/>
</dbReference>
<dbReference type="InterPro" id="IPR024887">
    <property type="entry name" value="Ashwin"/>
</dbReference>
<dbReference type="AlphaFoldDB" id="A0A8C9MI59"/>
<feature type="chain" id="PRO_5034562992" description="Ashwin" evidence="6">
    <location>
        <begin position="18"/>
        <end position="355"/>
    </location>
</feature>
<dbReference type="Pfam" id="PF15323">
    <property type="entry name" value="Ashwin"/>
    <property type="match status" value="1"/>
</dbReference>
<feature type="signal peptide" evidence="6">
    <location>
        <begin position="1"/>
        <end position="17"/>
    </location>
</feature>
<organism evidence="7 8">
    <name type="scientific">Serinus canaria</name>
    <name type="common">Island canary</name>
    <name type="synonym">Fringilla canaria</name>
    <dbReference type="NCBI Taxonomy" id="9135"/>
    <lineage>
        <taxon>Eukaryota</taxon>
        <taxon>Metazoa</taxon>
        <taxon>Chordata</taxon>
        <taxon>Craniata</taxon>
        <taxon>Vertebrata</taxon>
        <taxon>Euteleostomi</taxon>
        <taxon>Archelosauria</taxon>
        <taxon>Archosauria</taxon>
        <taxon>Dinosauria</taxon>
        <taxon>Saurischia</taxon>
        <taxon>Theropoda</taxon>
        <taxon>Coelurosauria</taxon>
        <taxon>Aves</taxon>
        <taxon>Neognathae</taxon>
        <taxon>Neoaves</taxon>
        <taxon>Telluraves</taxon>
        <taxon>Australaves</taxon>
        <taxon>Passeriformes</taxon>
        <taxon>Passeroidea</taxon>
        <taxon>Fringillidae</taxon>
        <taxon>Carduelinae</taxon>
        <taxon>Serinus</taxon>
    </lineage>
</organism>
<keyword evidence="4" id="KW-0539">Nucleus</keyword>
<evidence type="ECO:0000313" key="7">
    <source>
        <dbReference type="Ensembl" id="ENSSCAP00000003800.1"/>
    </source>
</evidence>
<dbReference type="PANTHER" id="PTHR28359:SF1">
    <property type="entry name" value="ASHWIN"/>
    <property type="match status" value="1"/>
</dbReference>
<protein>
    <recommendedName>
        <fullName evidence="3">Ashwin</fullName>
    </recommendedName>
</protein>
<dbReference type="GO" id="GO:0048598">
    <property type="term" value="P:embryonic morphogenesis"/>
    <property type="evidence" value="ECO:0007669"/>
    <property type="project" value="InterPro"/>
</dbReference>
<proteinExistence type="inferred from homology"/>
<dbReference type="Proteomes" id="UP000694409">
    <property type="component" value="Unassembled WGS sequence"/>
</dbReference>
<dbReference type="OMA" id="APFRPRC"/>
<dbReference type="Ensembl" id="ENSSCAT00000004421.1">
    <property type="protein sequence ID" value="ENSSCAP00000003800.1"/>
    <property type="gene ID" value="ENSSCAG00000003150.1"/>
</dbReference>
<dbReference type="KEGG" id="scan:103812374"/>
<comment type="subcellular location">
    <subcellularLocation>
        <location evidence="1">Nucleus</location>
    </subcellularLocation>
</comment>